<dbReference type="PATRIC" id="fig|1286094.4.peg.505"/>
<organism evidence="2 3">
    <name type="scientific">Streptomyces aurantiacus JA 4570</name>
    <dbReference type="NCBI Taxonomy" id="1286094"/>
    <lineage>
        <taxon>Bacteria</taxon>
        <taxon>Bacillati</taxon>
        <taxon>Actinomycetota</taxon>
        <taxon>Actinomycetes</taxon>
        <taxon>Kitasatosporales</taxon>
        <taxon>Streptomycetaceae</taxon>
        <taxon>Streptomyces</taxon>
        <taxon>Streptomyces aurantiacus group</taxon>
    </lineage>
</organism>
<name>S3ZT05_9ACTN</name>
<evidence type="ECO:0000256" key="1">
    <source>
        <dbReference type="SAM" id="MobiDB-lite"/>
    </source>
</evidence>
<evidence type="ECO:0000313" key="3">
    <source>
        <dbReference type="Proteomes" id="UP000014629"/>
    </source>
</evidence>
<comment type="caution">
    <text evidence="2">The sequence shown here is derived from an EMBL/GenBank/DDBJ whole genome shotgun (WGS) entry which is preliminary data.</text>
</comment>
<accession>S3ZT05</accession>
<feature type="region of interest" description="Disordered" evidence="1">
    <location>
        <begin position="80"/>
        <end position="116"/>
    </location>
</feature>
<dbReference type="Proteomes" id="UP000014629">
    <property type="component" value="Unassembled WGS sequence"/>
</dbReference>
<keyword evidence="3" id="KW-1185">Reference proteome</keyword>
<reference evidence="2 3" key="1">
    <citation type="submission" date="2013-02" db="EMBL/GenBank/DDBJ databases">
        <title>Draft Genome Sequence of Streptomyces aurantiacus, Which Produces Setomimycin.</title>
        <authorList>
            <person name="Gruening B.A."/>
            <person name="Praeg A."/>
            <person name="Erxleben A."/>
            <person name="Guenther S."/>
            <person name="Mueller M."/>
        </authorList>
    </citation>
    <scope>NUCLEOTIDE SEQUENCE [LARGE SCALE GENOMIC DNA]</scope>
    <source>
        <strain evidence="2 3">JA 4570</strain>
    </source>
</reference>
<dbReference type="EMBL" id="AOPZ01000017">
    <property type="protein sequence ID" value="EPH46546.1"/>
    <property type="molecule type" value="Genomic_DNA"/>
</dbReference>
<feature type="compositionally biased region" description="Basic residues" evidence="1">
    <location>
        <begin position="80"/>
        <end position="91"/>
    </location>
</feature>
<proteinExistence type="predicted"/>
<evidence type="ECO:0000313" key="2">
    <source>
        <dbReference type="EMBL" id="EPH46546.1"/>
    </source>
</evidence>
<dbReference type="AlphaFoldDB" id="S3ZT05"/>
<sequence length="116" mass="13462">MGRRRGRGLAGWRQRRWPSWFRGRSLGCRGCCRRVGSARRLRGRTPRRLGHRRTGSLRRHRGRTTGWLGRRRRRWGRRLRGGPLGWRRHGGRQPVREDAPLRCAGGPPGRVGLTTA</sequence>
<protein>
    <submittedName>
        <fullName evidence="2">Uncharacterized protein</fullName>
    </submittedName>
</protein>
<gene>
    <name evidence="2" type="ORF">STRAU_0518</name>
</gene>